<name>A0A1B0BF47_9MUSC</name>
<dbReference type="EnsemblMetazoa" id="GPPI028048-RA">
    <property type="protein sequence ID" value="GPPI028048-PA"/>
    <property type="gene ID" value="GPPI028048"/>
</dbReference>
<feature type="region of interest" description="Disordered" evidence="1">
    <location>
        <begin position="49"/>
        <end position="81"/>
    </location>
</feature>
<evidence type="ECO:0000313" key="3">
    <source>
        <dbReference type="Proteomes" id="UP000092460"/>
    </source>
</evidence>
<organism evidence="2 3">
    <name type="scientific">Glossina palpalis gambiensis</name>
    <dbReference type="NCBI Taxonomy" id="67801"/>
    <lineage>
        <taxon>Eukaryota</taxon>
        <taxon>Metazoa</taxon>
        <taxon>Ecdysozoa</taxon>
        <taxon>Arthropoda</taxon>
        <taxon>Hexapoda</taxon>
        <taxon>Insecta</taxon>
        <taxon>Pterygota</taxon>
        <taxon>Neoptera</taxon>
        <taxon>Endopterygota</taxon>
        <taxon>Diptera</taxon>
        <taxon>Brachycera</taxon>
        <taxon>Muscomorpha</taxon>
        <taxon>Hippoboscoidea</taxon>
        <taxon>Glossinidae</taxon>
        <taxon>Glossina</taxon>
    </lineage>
</organism>
<feature type="compositionally biased region" description="Polar residues" evidence="1">
    <location>
        <begin position="64"/>
        <end position="81"/>
    </location>
</feature>
<sequence>MIEVEKICSTILYCTGSDNVAQTVISINGVGLLWKVPVQLPLVIRQIKRKQRRSRNTHNNRRSVQSSQSIHNNSTPSLARSRAIETNSTNQFPIVSSDENNVITDSNNNGGNEILRYLQGYHGISFKNQRNPPISSTSRPQHKNSRSYCVKLVKCLDHLTKSCTKSADIPPKWINYLQCPPTNY</sequence>
<accession>A0A1B0BF47</accession>
<proteinExistence type="predicted"/>
<evidence type="ECO:0000313" key="2">
    <source>
        <dbReference type="EnsemblMetazoa" id="GPPI028048-PA"/>
    </source>
</evidence>
<evidence type="ECO:0000256" key="1">
    <source>
        <dbReference type="SAM" id="MobiDB-lite"/>
    </source>
</evidence>
<dbReference type="AlphaFoldDB" id="A0A1B0BF47"/>
<protein>
    <submittedName>
        <fullName evidence="2">Uncharacterized protein</fullName>
    </submittedName>
</protein>
<keyword evidence="3" id="KW-1185">Reference proteome</keyword>
<feature type="compositionally biased region" description="Basic residues" evidence="1">
    <location>
        <begin position="49"/>
        <end position="61"/>
    </location>
</feature>
<reference evidence="3" key="1">
    <citation type="submission" date="2015-01" db="EMBL/GenBank/DDBJ databases">
        <authorList>
            <person name="Aksoy S."/>
            <person name="Warren W."/>
            <person name="Wilson R.K."/>
        </authorList>
    </citation>
    <scope>NUCLEOTIDE SEQUENCE [LARGE SCALE GENOMIC DNA]</scope>
    <source>
        <strain evidence="3">IAEA</strain>
    </source>
</reference>
<dbReference type="EMBL" id="JXJN01013280">
    <property type="status" value="NOT_ANNOTATED_CDS"/>
    <property type="molecule type" value="Genomic_DNA"/>
</dbReference>
<reference evidence="2" key="2">
    <citation type="submission" date="2020-05" db="UniProtKB">
        <authorList>
            <consortium name="EnsemblMetazoa"/>
        </authorList>
    </citation>
    <scope>IDENTIFICATION</scope>
    <source>
        <strain evidence="2">IAEA</strain>
    </source>
</reference>
<dbReference type="VEuPathDB" id="VectorBase:GPPI028048"/>
<dbReference type="Proteomes" id="UP000092460">
    <property type="component" value="Unassembled WGS sequence"/>
</dbReference>